<dbReference type="InterPro" id="IPR002656">
    <property type="entry name" value="Acyl_transf_3_dom"/>
</dbReference>
<feature type="transmembrane region" description="Helical" evidence="1">
    <location>
        <begin position="174"/>
        <end position="192"/>
    </location>
</feature>
<evidence type="ECO:0000313" key="4">
    <source>
        <dbReference type="Proteomes" id="UP000316092"/>
    </source>
</evidence>
<dbReference type="PANTHER" id="PTHR23028:SF53">
    <property type="entry name" value="ACYL_TRANSF_3 DOMAIN-CONTAINING PROTEIN"/>
    <property type="match status" value="1"/>
</dbReference>
<feature type="transmembrane region" description="Helical" evidence="1">
    <location>
        <begin position="198"/>
        <end position="218"/>
    </location>
</feature>
<feature type="transmembrane region" description="Helical" evidence="1">
    <location>
        <begin position="14"/>
        <end position="33"/>
    </location>
</feature>
<organism evidence="3 4">
    <name type="scientific">Deinococcus detaillensis</name>
    <dbReference type="NCBI Taxonomy" id="2592048"/>
    <lineage>
        <taxon>Bacteria</taxon>
        <taxon>Thermotogati</taxon>
        <taxon>Deinococcota</taxon>
        <taxon>Deinococci</taxon>
        <taxon>Deinococcales</taxon>
        <taxon>Deinococcaceae</taxon>
        <taxon>Deinococcus</taxon>
    </lineage>
</organism>
<reference evidence="3 4" key="1">
    <citation type="submission" date="2019-07" db="EMBL/GenBank/DDBJ databases">
        <title>Deinococcus detaillus sp. nov., isolated from humus soil in Antarctica.</title>
        <authorList>
            <person name="Zhang K."/>
        </authorList>
    </citation>
    <scope>NUCLEOTIDE SEQUENCE [LARGE SCALE GENOMIC DNA]</scope>
    <source>
        <strain evidence="3 4">H1</strain>
    </source>
</reference>
<dbReference type="GO" id="GO:0016020">
    <property type="term" value="C:membrane"/>
    <property type="evidence" value="ECO:0007669"/>
    <property type="project" value="TreeGrafter"/>
</dbReference>
<evidence type="ECO:0000313" key="3">
    <source>
        <dbReference type="EMBL" id="TSA80787.1"/>
    </source>
</evidence>
<dbReference type="OrthoDB" id="9796461at2"/>
<keyword evidence="4" id="KW-1185">Reference proteome</keyword>
<dbReference type="AlphaFoldDB" id="A0A553UKR0"/>
<keyword evidence="3" id="KW-0012">Acyltransferase</keyword>
<feature type="transmembrane region" description="Helical" evidence="1">
    <location>
        <begin position="144"/>
        <end position="162"/>
    </location>
</feature>
<dbReference type="Proteomes" id="UP000316092">
    <property type="component" value="Unassembled WGS sequence"/>
</dbReference>
<dbReference type="InterPro" id="IPR050879">
    <property type="entry name" value="Acyltransferase_3"/>
</dbReference>
<dbReference type="RefSeq" id="WP_143721838.1">
    <property type="nucleotide sequence ID" value="NZ_VKDB01000027.1"/>
</dbReference>
<protein>
    <submittedName>
        <fullName evidence="3">Acyltransferase</fullName>
    </submittedName>
</protein>
<sequence>MTEPTNLKAGSPRIYVLDVVRFLAALMVVLYHYTVRGAEFTGIVQPQLAPIAKYGYLGVDLFFVISGFVVLMSSLGRKPGQFFQSRFVRVVPMFLPACLITFAYIYFTHEPALAVSVRNLVLDMSLLGITPATVFLKISHVDGVYWTLVYETTFYILIWLALSTGLIKNIRPLLLWWLAITAAGAFFQLGMISKILSVFLLTQYASYFIAGGLFYLIWRERRAGAVDILALIGCWALSILFAVRRLDVLTAQNHMPMSPWAIGFVVTAIFALFVGISAHRIPDHRFRSWAWAGALTYPLYLLHQNIGYGLMNDLKASLPPTLVLLLVFVIVLGGSWLAHKYLERPLARVFKNWFGSIERKTPRIMPVGEPPQ</sequence>
<dbReference type="GO" id="GO:0000271">
    <property type="term" value="P:polysaccharide biosynthetic process"/>
    <property type="evidence" value="ECO:0007669"/>
    <property type="project" value="TreeGrafter"/>
</dbReference>
<dbReference type="Pfam" id="PF01757">
    <property type="entry name" value="Acyl_transf_3"/>
    <property type="match status" value="1"/>
</dbReference>
<name>A0A553UKR0_9DEIO</name>
<feature type="transmembrane region" description="Helical" evidence="1">
    <location>
        <begin position="258"/>
        <end position="276"/>
    </location>
</feature>
<feature type="transmembrane region" description="Helical" evidence="1">
    <location>
        <begin position="288"/>
        <end position="306"/>
    </location>
</feature>
<keyword evidence="1" id="KW-0472">Membrane</keyword>
<evidence type="ECO:0000259" key="2">
    <source>
        <dbReference type="Pfam" id="PF01757"/>
    </source>
</evidence>
<dbReference type="EMBL" id="VKDB01000027">
    <property type="protein sequence ID" value="TSA80787.1"/>
    <property type="molecule type" value="Genomic_DNA"/>
</dbReference>
<feature type="domain" description="Acyltransferase 3" evidence="2">
    <location>
        <begin position="15"/>
        <end position="338"/>
    </location>
</feature>
<gene>
    <name evidence="3" type="ORF">FNU79_16215</name>
</gene>
<accession>A0A553UKR0</accession>
<keyword evidence="1" id="KW-1133">Transmembrane helix</keyword>
<keyword evidence="3" id="KW-0808">Transferase</keyword>
<evidence type="ECO:0000256" key="1">
    <source>
        <dbReference type="SAM" id="Phobius"/>
    </source>
</evidence>
<comment type="caution">
    <text evidence="3">The sequence shown here is derived from an EMBL/GenBank/DDBJ whole genome shotgun (WGS) entry which is preliminary data.</text>
</comment>
<feature type="transmembrane region" description="Helical" evidence="1">
    <location>
        <begin position="225"/>
        <end position="246"/>
    </location>
</feature>
<dbReference type="GO" id="GO:0016747">
    <property type="term" value="F:acyltransferase activity, transferring groups other than amino-acyl groups"/>
    <property type="evidence" value="ECO:0007669"/>
    <property type="project" value="InterPro"/>
</dbReference>
<proteinExistence type="predicted"/>
<dbReference type="PANTHER" id="PTHR23028">
    <property type="entry name" value="ACETYLTRANSFERASE"/>
    <property type="match status" value="1"/>
</dbReference>
<feature type="transmembrane region" description="Helical" evidence="1">
    <location>
        <begin position="87"/>
        <end position="107"/>
    </location>
</feature>
<feature type="transmembrane region" description="Helical" evidence="1">
    <location>
        <begin position="318"/>
        <end position="338"/>
    </location>
</feature>
<feature type="transmembrane region" description="Helical" evidence="1">
    <location>
        <begin position="54"/>
        <end position="75"/>
    </location>
</feature>
<keyword evidence="1" id="KW-0812">Transmembrane</keyword>